<dbReference type="InterPro" id="IPR006056">
    <property type="entry name" value="RidA"/>
</dbReference>
<dbReference type="CDD" id="cd00448">
    <property type="entry name" value="YjgF_YER057c_UK114_family"/>
    <property type="match status" value="1"/>
</dbReference>
<comment type="similarity">
    <text evidence="1">Belongs to the RutC family.</text>
</comment>
<proteinExistence type="inferred from homology"/>
<dbReference type="RefSeq" id="WP_118703642.1">
    <property type="nucleotide sequence ID" value="NZ_CABJBN010000001.1"/>
</dbReference>
<dbReference type="GO" id="GO:0019239">
    <property type="term" value="F:deaminase activity"/>
    <property type="evidence" value="ECO:0007669"/>
    <property type="project" value="TreeGrafter"/>
</dbReference>
<protein>
    <submittedName>
        <fullName evidence="2">RutC protein</fullName>
    </submittedName>
</protein>
<accession>A0A3R6D6F9</accession>
<comment type="caution">
    <text evidence="2">The sequence shown here is derived from an EMBL/GenBank/DDBJ whole genome shotgun (WGS) entry which is preliminary data.</text>
</comment>
<dbReference type="InterPro" id="IPR006175">
    <property type="entry name" value="YjgF/YER057c/UK114"/>
</dbReference>
<dbReference type="EMBL" id="JACSZT010000009">
    <property type="protein sequence ID" value="MBC6499449.1"/>
    <property type="molecule type" value="Genomic_DNA"/>
</dbReference>
<organism evidence="2 3">
    <name type="scientific">Weissella confusa</name>
    <name type="common">Lactobacillus confusus</name>
    <dbReference type="NCBI Taxonomy" id="1583"/>
    <lineage>
        <taxon>Bacteria</taxon>
        <taxon>Bacillati</taxon>
        <taxon>Bacillota</taxon>
        <taxon>Bacilli</taxon>
        <taxon>Lactobacillales</taxon>
        <taxon>Lactobacillaceae</taxon>
        <taxon>Weissella</taxon>
    </lineage>
</organism>
<dbReference type="PANTHER" id="PTHR11803">
    <property type="entry name" value="2-IMINOBUTANOATE/2-IMINOPROPANOATE DEAMINASE RIDA"/>
    <property type="match status" value="1"/>
</dbReference>
<dbReference type="Proteomes" id="UP000650485">
    <property type="component" value="Unassembled WGS sequence"/>
</dbReference>
<dbReference type="SUPFAM" id="SSF55298">
    <property type="entry name" value="YjgF-like"/>
    <property type="match status" value="1"/>
</dbReference>
<dbReference type="GO" id="GO:0005829">
    <property type="term" value="C:cytosol"/>
    <property type="evidence" value="ECO:0007669"/>
    <property type="project" value="TreeGrafter"/>
</dbReference>
<name>A0A3R6D6F9_WEICO</name>
<dbReference type="NCBIfam" id="TIGR00004">
    <property type="entry name" value="Rid family detoxifying hydrolase"/>
    <property type="match status" value="1"/>
</dbReference>
<dbReference type="Pfam" id="PF01042">
    <property type="entry name" value="Ribonuc_L-PSP"/>
    <property type="match status" value="1"/>
</dbReference>
<dbReference type="InterPro" id="IPR019897">
    <property type="entry name" value="RidA_CS"/>
</dbReference>
<dbReference type="FunFam" id="3.30.1330.40:FF:000001">
    <property type="entry name" value="L-PSP family endoribonuclease"/>
    <property type="match status" value="1"/>
</dbReference>
<evidence type="ECO:0000313" key="3">
    <source>
        <dbReference type="Proteomes" id="UP000650485"/>
    </source>
</evidence>
<evidence type="ECO:0000256" key="1">
    <source>
        <dbReference type="ARBA" id="ARBA00010552"/>
    </source>
</evidence>
<dbReference type="PROSITE" id="PS01094">
    <property type="entry name" value="UPF0076"/>
    <property type="match status" value="1"/>
</dbReference>
<dbReference type="InterPro" id="IPR035959">
    <property type="entry name" value="RutC-like_sf"/>
</dbReference>
<gene>
    <name evidence="2" type="ORF">H7R52_14375</name>
</gene>
<evidence type="ECO:0000313" key="2">
    <source>
        <dbReference type="EMBL" id="MBC6499449.1"/>
    </source>
</evidence>
<dbReference type="AlphaFoldDB" id="A0A3R6D6F9"/>
<reference evidence="2" key="1">
    <citation type="submission" date="2020-08" db="EMBL/GenBank/DDBJ databases">
        <title>Complete genome sequence of Weissella confusa strain FS54 provides insights into metabolic potential.</title>
        <authorList>
            <person name="Fhoula I."/>
            <person name="Najjari A."/>
            <person name="Lekired A."/>
            <person name="Bessrour-Aouam N."/>
            <person name="Jaballah S."/>
            <person name="Klibi N."/>
            <person name="Ouzari H.-I."/>
        </authorList>
    </citation>
    <scope>NUCLEOTIDE SEQUENCE</scope>
    <source>
        <strain evidence="2">FS54</strain>
    </source>
</reference>
<sequence length="128" mass="13502">MTKQIITTTNAPAAIGPYSQAVLTNGTLYASGQIGLIPSTGEFAGETTLDQATQVFKNIDGLLAAADMTRADIVKVSVYLADMADFAPVNELYADYFSDVDAFPARSAVAVATLPKNARIEIEVIANK</sequence>
<dbReference type="Gene3D" id="3.30.1330.40">
    <property type="entry name" value="RutC-like"/>
    <property type="match status" value="1"/>
</dbReference>
<dbReference type="PANTHER" id="PTHR11803:SF39">
    <property type="entry name" value="2-IMINOBUTANOATE_2-IMINOPROPANOATE DEAMINASE"/>
    <property type="match status" value="1"/>
</dbReference>